<sequence length="475" mass="53676">MSFRGPRSRPRQDEGGGLNNFRVLDQSQPDPVNTPDLPQSSRTFRVAAFVFHLGMSMLESRRGREALVTLISDAWRAFDRRAQKTFIPKSNFQTDLNEARRFVDTFLAKCRAEPPNIIISDRITGEGLAQRVVDSAVNAAELRDIEALQKILFLLGISVAHELVHMLMGFMFGDSERLTPPVINHPPGTPRGPRAGESGRYWEAKFFGCVVEAHHDPRDPRGSNQAGIFFGTLDGRRSFPMQHQIIMRYVQLDFTVPIYSSNIATSRISTRAVAMQDMRRPSRFPDVGGDLTPYFEMINSLPRQRVSRDGLEEIMRMAIRPEFVRPVSPIMSPLNLHIAISKERGQGQPRHWILMLAEEDSTHGIFYHITGGPMHGKPYEVTIEFKRVESHGIEKRHLIAQVLEKDRQKIKAAVRQAPPLFCQRWILNVLEELEKQDVVPEGACSKWNEALETDPFSDDGAPSKKSSGDGDTSDI</sequence>
<organism evidence="2 3">
    <name type="scientific">Fusarium denticulatum</name>
    <dbReference type="NCBI Taxonomy" id="48507"/>
    <lineage>
        <taxon>Eukaryota</taxon>
        <taxon>Fungi</taxon>
        <taxon>Dikarya</taxon>
        <taxon>Ascomycota</taxon>
        <taxon>Pezizomycotina</taxon>
        <taxon>Sordariomycetes</taxon>
        <taxon>Hypocreomycetidae</taxon>
        <taxon>Hypocreales</taxon>
        <taxon>Nectriaceae</taxon>
        <taxon>Fusarium</taxon>
        <taxon>Fusarium fujikuroi species complex</taxon>
    </lineage>
</organism>
<dbReference type="EMBL" id="JAAOAK010000059">
    <property type="protein sequence ID" value="KAF5692733.1"/>
    <property type="molecule type" value="Genomic_DNA"/>
</dbReference>
<proteinExistence type="predicted"/>
<feature type="region of interest" description="Disordered" evidence="1">
    <location>
        <begin position="449"/>
        <end position="475"/>
    </location>
</feature>
<dbReference type="InterPro" id="IPR046670">
    <property type="entry name" value="DUF6540"/>
</dbReference>
<name>A0A8H5XFN3_9HYPO</name>
<feature type="region of interest" description="Disordered" evidence="1">
    <location>
        <begin position="1"/>
        <end position="39"/>
    </location>
</feature>
<dbReference type="Proteomes" id="UP000562682">
    <property type="component" value="Unassembled WGS sequence"/>
</dbReference>
<reference evidence="2 3" key="1">
    <citation type="submission" date="2020-05" db="EMBL/GenBank/DDBJ databases">
        <title>Identification and distribution of gene clusters putatively required for synthesis of sphingolipid metabolism inhibitors in phylogenetically diverse species of the filamentous fungus Fusarium.</title>
        <authorList>
            <person name="Kim H.-S."/>
            <person name="Busman M."/>
            <person name="Brown D.W."/>
            <person name="Divon H."/>
            <person name="Uhlig S."/>
            <person name="Proctor R.H."/>
        </authorList>
    </citation>
    <scope>NUCLEOTIDE SEQUENCE [LARGE SCALE GENOMIC DNA]</scope>
    <source>
        <strain evidence="2 3">NRRL 25311</strain>
    </source>
</reference>
<dbReference type="AlphaFoldDB" id="A0A8H5XFN3"/>
<protein>
    <submittedName>
        <fullName evidence="2">Uncharacterized protein</fullName>
    </submittedName>
</protein>
<evidence type="ECO:0000256" key="1">
    <source>
        <dbReference type="SAM" id="MobiDB-lite"/>
    </source>
</evidence>
<keyword evidence="3" id="KW-1185">Reference proteome</keyword>
<comment type="caution">
    <text evidence="2">The sequence shown here is derived from an EMBL/GenBank/DDBJ whole genome shotgun (WGS) entry which is preliminary data.</text>
</comment>
<evidence type="ECO:0000313" key="3">
    <source>
        <dbReference type="Proteomes" id="UP000562682"/>
    </source>
</evidence>
<accession>A0A8H5XFN3</accession>
<evidence type="ECO:0000313" key="2">
    <source>
        <dbReference type="EMBL" id="KAF5692733.1"/>
    </source>
</evidence>
<gene>
    <name evidence="2" type="ORF">FDENT_2608</name>
</gene>
<feature type="compositionally biased region" description="Polar residues" evidence="1">
    <location>
        <begin position="25"/>
        <end position="39"/>
    </location>
</feature>
<dbReference type="Pfam" id="PF20174">
    <property type="entry name" value="DUF6540"/>
    <property type="match status" value="1"/>
</dbReference>